<dbReference type="Gene3D" id="3.40.630.30">
    <property type="match status" value="1"/>
</dbReference>
<dbReference type="AlphaFoldDB" id="A0A0G1LC93"/>
<evidence type="ECO:0000313" key="1">
    <source>
        <dbReference type="EMBL" id="KKT66327.1"/>
    </source>
</evidence>
<reference evidence="1 2" key="1">
    <citation type="journal article" date="2015" name="Nature">
        <title>rRNA introns, odd ribosomes, and small enigmatic genomes across a large radiation of phyla.</title>
        <authorList>
            <person name="Brown C.T."/>
            <person name="Hug L.A."/>
            <person name="Thomas B.C."/>
            <person name="Sharon I."/>
            <person name="Castelle C.J."/>
            <person name="Singh A."/>
            <person name="Wilkins M.J."/>
            <person name="Williams K.H."/>
            <person name="Banfield J.F."/>
        </authorList>
    </citation>
    <scope>NUCLEOTIDE SEQUENCE [LARGE SCALE GENOMIC DNA]</scope>
</reference>
<evidence type="ECO:0008006" key="3">
    <source>
        <dbReference type="Google" id="ProtNLM"/>
    </source>
</evidence>
<organism evidence="1 2">
    <name type="scientific">Candidatus Curtissbacteria bacterium GW2011_GWC1_44_33</name>
    <dbReference type="NCBI Taxonomy" id="1618413"/>
    <lineage>
        <taxon>Bacteria</taxon>
        <taxon>Candidatus Curtissiibacteriota</taxon>
    </lineage>
</organism>
<accession>A0A0G1LC93</accession>
<dbReference type="SUPFAM" id="SSF55729">
    <property type="entry name" value="Acyl-CoA N-acyltransferases (Nat)"/>
    <property type="match status" value="1"/>
</dbReference>
<evidence type="ECO:0000313" key="2">
    <source>
        <dbReference type="Proteomes" id="UP000033901"/>
    </source>
</evidence>
<gene>
    <name evidence="1" type="ORF">UW61_C0028G0004</name>
</gene>
<name>A0A0G1LC93_9BACT</name>
<sequence length="210" mass="23953">MEFEKISKDKLREVMKTAMAYRVTFSTEPWCEIGRGPKCGDFYGIENPPGTNCPCGCGKLEEAYPIIETTGYIRDEISRQGAVAMMVSRDSRIIAFGWGYVETGEEFADQKYRTDEGRKIVAEIVGRDKKVFYLSEFGVIPEERGKRIGTEITKKVIKESSNLNLPFLMRTNRSSFMNKIARNLGMIPIMGSENTPPDPENKERVLYYKE</sequence>
<protein>
    <recommendedName>
        <fullName evidence="3">N-acetyltransferase domain-containing protein</fullName>
    </recommendedName>
</protein>
<dbReference type="CDD" id="cd04301">
    <property type="entry name" value="NAT_SF"/>
    <property type="match status" value="1"/>
</dbReference>
<comment type="caution">
    <text evidence="1">The sequence shown here is derived from an EMBL/GenBank/DDBJ whole genome shotgun (WGS) entry which is preliminary data.</text>
</comment>
<dbReference type="InterPro" id="IPR016181">
    <property type="entry name" value="Acyl_CoA_acyltransferase"/>
</dbReference>
<dbReference type="EMBL" id="LCIZ01000028">
    <property type="protein sequence ID" value="KKT66327.1"/>
    <property type="molecule type" value="Genomic_DNA"/>
</dbReference>
<proteinExistence type="predicted"/>
<dbReference type="Proteomes" id="UP000033901">
    <property type="component" value="Unassembled WGS sequence"/>
</dbReference>